<dbReference type="PANTHER" id="PTHR47326:SF1">
    <property type="entry name" value="HTH PSQ-TYPE DOMAIN-CONTAINING PROTEIN"/>
    <property type="match status" value="1"/>
</dbReference>
<name>A0A4Y2KLZ7_ARAVE</name>
<gene>
    <name evidence="1" type="ORF">AVEN_20880_1</name>
</gene>
<evidence type="ECO:0000313" key="1">
    <source>
        <dbReference type="EMBL" id="GBN02786.1"/>
    </source>
</evidence>
<proteinExistence type="predicted"/>
<keyword evidence="2" id="KW-1185">Reference proteome</keyword>
<sequence>MATDESTFTREGMFNSHNFHVWSEENPPRTVFSKCMGRHRRRPPRRRTVLVARTSDRCKLSDLPSSSIAAAVGRRTYPLLCVLPCGFSMMGPPAHYSIDVRLHLNVTYGQQWTGRGGPVLRPARSPDLTYLDYF</sequence>
<accession>A0A4Y2KLZ7</accession>
<organism evidence="1 2">
    <name type="scientific">Araneus ventricosus</name>
    <name type="common">Orbweaver spider</name>
    <name type="synonym">Epeira ventricosa</name>
    <dbReference type="NCBI Taxonomy" id="182803"/>
    <lineage>
        <taxon>Eukaryota</taxon>
        <taxon>Metazoa</taxon>
        <taxon>Ecdysozoa</taxon>
        <taxon>Arthropoda</taxon>
        <taxon>Chelicerata</taxon>
        <taxon>Arachnida</taxon>
        <taxon>Araneae</taxon>
        <taxon>Araneomorphae</taxon>
        <taxon>Entelegynae</taxon>
        <taxon>Araneoidea</taxon>
        <taxon>Araneidae</taxon>
        <taxon>Araneus</taxon>
    </lineage>
</organism>
<comment type="caution">
    <text evidence="1">The sequence shown here is derived from an EMBL/GenBank/DDBJ whole genome shotgun (WGS) entry which is preliminary data.</text>
</comment>
<dbReference type="EMBL" id="BGPR01004732">
    <property type="protein sequence ID" value="GBN02786.1"/>
    <property type="molecule type" value="Genomic_DNA"/>
</dbReference>
<dbReference type="PANTHER" id="PTHR47326">
    <property type="entry name" value="TRANSPOSABLE ELEMENT TC3 TRANSPOSASE-LIKE PROTEIN"/>
    <property type="match status" value="1"/>
</dbReference>
<dbReference type="Proteomes" id="UP000499080">
    <property type="component" value="Unassembled WGS sequence"/>
</dbReference>
<reference evidence="1 2" key="1">
    <citation type="journal article" date="2019" name="Sci. Rep.">
        <title>Orb-weaving spider Araneus ventricosus genome elucidates the spidroin gene catalogue.</title>
        <authorList>
            <person name="Kono N."/>
            <person name="Nakamura H."/>
            <person name="Ohtoshi R."/>
            <person name="Moran D.A.P."/>
            <person name="Shinohara A."/>
            <person name="Yoshida Y."/>
            <person name="Fujiwara M."/>
            <person name="Mori M."/>
            <person name="Tomita M."/>
            <person name="Arakawa K."/>
        </authorList>
    </citation>
    <scope>NUCLEOTIDE SEQUENCE [LARGE SCALE GENOMIC DNA]</scope>
</reference>
<dbReference type="AlphaFoldDB" id="A0A4Y2KLZ7"/>
<protein>
    <submittedName>
        <fullName evidence="1">Uncharacterized protein</fullName>
    </submittedName>
</protein>
<evidence type="ECO:0000313" key="2">
    <source>
        <dbReference type="Proteomes" id="UP000499080"/>
    </source>
</evidence>